<dbReference type="InterPro" id="IPR036928">
    <property type="entry name" value="AS_sf"/>
</dbReference>
<accession>A0ABW2QNS7</accession>
<dbReference type="NCBIfam" id="NF005686">
    <property type="entry name" value="PRK07486.1"/>
    <property type="match status" value="1"/>
</dbReference>
<dbReference type="Proteomes" id="UP001596501">
    <property type="component" value="Unassembled WGS sequence"/>
</dbReference>
<organism evidence="2 3">
    <name type="scientific">Hydrogenophaga atypica</name>
    <dbReference type="NCBI Taxonomy" id="249409"/>
    <lineage>
        <taxon>Bacteria</taxon>
        <taxon>Pseudomonadati</taxon>
        <taxon>Pseudomonadota</taxon>
        <taxon>Betaproteobacteria</taxon>
        <taxon>Burkholderiales</taxon>
        <taxon>Comamonadaceae</taxon>
        <taxon>Hydrogenophaga</taxon>
    </lineage>
</organism>
<dbReference type="SUPFAM" id="SSF75304">
    <property type="entry name" value="Amidase signature (AS) enzymes"/>
    <property type="match status" value="1"/>
</dbReference>
<dbReference type="RefSeq" id="WP_382226297.1">
    <property type="nucleotide sequence ID" value="NZ_JBHTCA010000019.1"/>
</dbReference>
<dbReference type="EMBL" id="JBHTCA010000019">
    <property type="protein sequence ID" value="MFC7410774.1"/>
    <property type="molecule type" value="Genomic_DNA"/>
</dbReference>
<evidence type="ECO:0000313" key="3">
    <source>
        <dbReference type="Proteomes" id="UP001596501"/>
    </source>
</evidence>
<reference evidence="3" key="1">
    <citation type="journal article" date="2019" name="Int. J. Syst. Evol. Microbiol.">
        <title>The Global Catalogue of Microorganisms (GCM) 10K type strain sequencing project: providing services to taxonomists for standard genome sequencing and annotation.</title>
        <authorList>
            <consortium name="The Broad Institute Genomics Platform"/>
            <consortium name="The Broad Institute Genome Sequencing Center for Infectious Disease"/>
            <person name="Wu L."/>
            <person name="Ma J."/>
        </authorList>
    </citation>
    <scope>NUCLEOTIDE SEQUENCE [LARGE SCALE GENOMIC DNA]</scope>
    <source>
        <strain evidence="3">CGMCC 1.12371</strain>
    </source>
</reference>
<proteinExistence type="predicted"/>
<comment type="caution">
    <text evidence="2">The sequence shown here is derived from an EMBL/GenBank/DDBJ whole genome shotgun (WGS) entry which is preliminary data.</text>
</comment>
<sequence>MSQTPSDLTLMTADVLSQAIHQKQVSCREVMAATLARIDRVNPHVNAIVSLRDADVLLAEADARDAQLARGESMGWMHGMPQAIKDLSNTAGLRTTLGSPLMRDFVPSEDGLMAARMKAAGCIVIGKTNTPEFGLGSHTFNNVFGPTRNAFDLTKSAGGSSGGAAVALAQHLLPVADGSDFMGSLRNPAGWNHVFGLRPSQGRVPMWPANDVWLAQLGTEGPMGRSVRDVAMLLSIQAGHDPRTPLSIAQDGGAFATPLDSDPSDQRIGWLGDLKGHLPMEAGVLDVCEAALHRFTDMGCEVDHTALGMDPAAVWDCWLVWRQALVGPRIAPFLIKPDNRAHIKPEALWEYDQSLKLTGAQLNAASAQRTRFLQQMLALLDRFDVLALPVAQLWPFDVDMRWPTEIAGRPMDTYHRWMEVVIYATLAGLPAISVPAGFNAQGLPMGLQLIGKPQGELALLQLAHAYEKTAVDLMAVRPPALS</sequence>
<name>A0ABW2QNS7_9BURK</name>
<keyword evidence="3" id="KW-1185">Reference proteome</keyword>
<feature type="domain" description="Amidase" evidence="1">
    <location>
        <begin position="29"/>
        <end position="460"/>
    </location>
</feature>
<protein>
    <submittedName>
        <fullName evidence="2">Amidase</fullName>
    </submittedName>
</protein>
<dbReference type="Gene3D" id="3.90.1300.10">
    <property type="entry name" value="Amidase signature (AS) domain"/>
    <property type="match status" value="1"/>
</dbReference>
<dbReference type="PANTHER" id="PTHR11895">
    <property type="entry name" value="TRANSAMIDASE"/>
    <property type="match status" value="1"/>
</dbReference>
<dbReference type="PANTHER" id="PTHR11895:SF76">
    <property type="entry name" value="INDOLEACETAMIDE HYDROLASE"/>
    <property type="match status" value="1"/>
</dbReference>
<dbReference type="Pfam" id="PF01425">
    <property type="entry name" value="Amidase"/>
    <property type="match status" value="1"/>
</dbReference>
<gene>
    <name evidence="2" type="ORF">ACFQPB_18105</name>
</gene>
<dbReference type="InterPro" id="IPR000120">
    <property type="entry name" value="Amidase"/>
</dbReference>
<evidence type="ECO:0000313" key="2">
    <source>
        <dbReference type="EMBL" id="MFC7410774.1"/>
    </source>
</evidence>
<evidence type="ECO:0000259" key="1">
    <source>
        <dbReference type="Pfam" id="PF01425"/>
    </source>
</evidence>
<dbReference type="InterPro" id="IPR023631">
    <property type="entry name" value="Amidase_dom"/>
</dbReference>